<keyword evidence="1" id="KW-1133">Transmembrane helix</keyword>
<dbReference type="RefSeq" id="WP_040135324.1">
    <property type="nucleotide sequence ID" value="NZ_CP009889.1"/>
</dbReference>
<feature type="transmembrane region" description="Helical" evidence="1">
    <location>
        <begin position="45"/>
        <end position="66"/>
    </location>
</feature>
<dbReference type="OrthoDB" id="6287049at2"/>
<dbReference type="AlphaFoldDB" id="A0A0A7ELG7"/>
<dbReference type="Proteomes" id="UP000030341">
    <property type="component" value="Chromosome 2"/>
</dbReference>
<sequence>MSNDDQKLTALYQKRKAQLRTSQHDKHNFVKSIQHAKSNQQPKSWFLRGQFALSIIAVSLFAVVLFKHQSQQPMHSLTQVDFSQYKQVAEINNNENSLVWTLAKQKDALDVNTQQQLRQLAMYFANQTQAIENQNMVAVKLLNKDTDWYLETCDGETLIQVKQSIIARLINQRDTLNDLQTGQWLALALDNNGSPVMLYSAHASRCS</sequence>
<dbReference type="HOGENOM" id="CLU_1325426_0_0_6"/>
<protein>
    <submittedName>
        <fullName evidence="2">Uncharacterized protein</fullName>
    </submittedName>
</protein>
<keyword evidence="1" id="KW-0472">Membrane</keyword>
<evidence type="ECO:0000256" key="1">
    <source>
        <dbReference type="SAM" id="Phobius"/>
    </source>
</evidence>
<proteinExistence type="predicted"/>
<accession>A0A0A7ELG7</accession>
<dbReference type="KEGG" id="pseo:OM33_16955"/>
<dbReference type="STRING" id="1348114.OM33_16955"/>
<reference evidence="2 3" key="1">
    <citation type="submission" date="2014-11" db="EMBL/GenBank/DDBJ databases">
        <title>Complete Genome Sequence of Pseudoalteromonas sp. Strain OCN003 Isolated from Kaneohe Bay, Oahu, Hawaii.</title>
        <authorList>
            <person name="Beurmann S."/>
            <person name="Videau P."/>
            <person name="Ushijima B."/>
            <person name="Smith A.M."/>
            <person name="Aeby G.S."/>
            <person name="Callahan S.M."/>
            <person name="Belcaid M."/>
        </authorList>
    </citation>
    <scope>NUCLEOTIDE SEQUENCE [LARGE SCALE GENOMIC DNA]</scope>
    <source>
        <strain evidence="2 3">OCN003</strain>
    </source>
</reference>
<dbReference type="eggNOG" id="ENOG502Z9PG">
    <property type="taxonomic scope" value="Bacteria"/>
</dbReference>
<name>A0A0A7ELG7_9GAMM</name>
<organism evidence="2 3">
    <name type="scientific">Pseudoalteromonas piratica</name>
    <dbReference type="NCBI Taxonomy" id="1348114"/>
    <lineage>
        <taxon>Bacteria</taxon>
        <taxon>Pseudomonadati</taxon>
        <taxon>Pseudomonadota</taxon>
        <taxon>Gammaproteobacteria</taxon>
        <taxon>Alteromonadales</taxon>
        <taxon>Pseudoalteromonadaceae</taxon>
        <taxon>Pseudoalteromonas</taxon>
    </lineage>
</organism>
<evidence type="ECO:0000313" key="3">
    <source>
        <dbReference type="Proteomes" id="UP000030341"/>
    </source>
</evidence>
<keyword evidence="1" id="KW-0812">Transmembrane</keyword>
<dbReference type="EMBL" id="CP009889">
    <property type="protein sequence ID" value="AIY66802.1"/>
    <property type="molecule type" value="Genomic_DNA"/>
</dbReference>
<evidence type="ECO:0000313" key="2">
    <source>
        <dbReference type="EMBL" id="AIY66802.1"/>
    </source>
</evidence>
<gene>
    <name evidence="2" type="ORF">OM33_16955</name>
</gene>
<keyword evidence="3" id="KW-1185">Reference proteome</keyword>